<keyword evidence="3" id="KW-0472">Membrane</keyword>
<accession>A0ABW5RNU6</accession>
<dbReference type="Gene3D" id="1.10.3730.20">
    <property type="match status" value="1"/>
</dbReference>
<dbReference type="RefSeq" id="WP_071413341.1">
    <property type="nucleotide sequence ID" value="NZ_JBHUMF010000014.1"/>
</dbReference>
<dbReference type="PANTHER" id="PTHR22911">
    <property type="entry name" value="ACYL-MALONYL CONDENSING ENZYME-RELATED"/>
    <property type="match status" value="1"/>
</dbReference>
<feature type="transmembrane region" description="Helical" evidence="3">
    <location>
        <begin position="270"/>
        <end position="287"/>
    </location>
</feature>
<evidence type="ECO:0000313" key="5">
    <source>
        <dbReference type="EMBL" id="MFD2680291.1"/>
    </source>
</evidence>
<evidence type="ECO:0000256" key="1">
    <source>
        <dbReference type="ARBA" id="ARBA00004127"/>
    </source>
</evidence>
<dbReference type="EMBL" id="JBHUMF010000014">
    <property type="protein sequence ID" value="MFD2680291.1"/>
    <property type="molecule type" value="Genomic_DNA"/>
</dbReference>
<keyword evidence="3" id="KW-1133">Transmembrane helix</keyword>
<dbReference type="InterPro" id="IPR037185">
    <property type="entry name" value="EmrE-like"/>
</dbReference>
<organism evidence="5 6">
    <name type="scientific">Bacillus seohaeanensis</name>
    <dbReference type="NCBI Taxonomy" id="284580"/>
    <lineage>
        <taxon>Bacteria</taxon>
        <taxon>Bacillati</taxon>
        <taxon>Bacillota</taxon>
        <taxon>Bacilli</taxon>
        <taxon>Bacillales</taxon>
        <taxon>Bacillaceae</taxon>
        <taxon>Bacillus</taxon>
    </lineage>
</organism>
<feature type="transmembrane region" description="Helical" evidence="3">
    <location>
        <begin position="7"/>
        <end position="28"/>
    </location>
</feature>
<feature type="transmembrane region" description="Helical" evidence="3">
    <location>
        <begin position="96"/>
        <end position="117"/>
    </location>
</feature>
<feature type="transmembrane region" description="Helical" evidence="3">
    <location>
        <begin position="214"/>
        <end position="233"/>
    </location>
</feature>
<evidence type="ECO:0000256" key="2">
    <source>
        <dbReference type="ARBA" id="ARBA00007362"/>
    </source>
</evidence>
<feature type="transmembrane region" description="Helical" evidence="3">
    <location>
        <begin position="245"/>
        <end position="264"/>
    </location>
</feature>
<feature type="domain" description="EamA" evidence="4">
    <location>
        <begin position="6"/>
        <end position="140"/>
    </location>
</feature>
<comment type="similarity">
    <text evidence="2">Belongs to the EamA transporter family.</text>
</comment>
<evidence type="ECO:0000259" key="4">
    <source>
        <dbReference type="Pfam" id="PF00892"/>
    </source>
</evidence>
<protein>
    <submittedName>
        <fullName evidence="5">DMT family transporter</fullName>
    </submittedName>
</protein>
<reference evidence="6" key="1">
    <citation type="journal article" date="2019" name="Int. J. Syst. Evol. Microbiol.">
        <title>The Global Catalogue of Microorganisms (GCM) 10K type strain sequencing project: providing services to taxonomists for standard genome sequencing and annotation.</title>
        <authorList>
            <consortium name="The Broad Institute Genomics Platform"/>
            <consortium name="The Broad Institute Genome Sequencing Center for Infectious Disease"/>
            <person name="Wu L."/>
            <person name="Ma J."/>
        </authorList>
    </citation>
    <scope>NUCLEOTIDE SEQUENCE [LARGE SCALE GENOMIC DNA]</scope>
    <source>
        <strain evidence="6">KCTC 3913</strain>
    </source>
</reference>
<dbReference type="PANTHER" id="PTHR22911:SF79">
    <property type="entry name" value="MOBA-LIKE NTP TRANSFERASE DOMAIN-CONTAINING PROTEIN"/>
    <property type="match status" value="1"/>
</dbReference>
<dbReference type="Proteomes" id="UP001597506">
    <property type="component" value="Unassembled WGS sequence"/>
</dbReference>
<comment type="subcellular location">
    <subcellularLocation>
        <location evidence="1">Endomembrane system</location>
        <topology evidence="1">Multi-pass membrane protein</topology>
    </subcellularLocation>
</comment>
<feature type="transmembrane region" description="Helical" evidence="3">
    <location>
        <begin position="150"/>
        <end position="170"/>
    </location>
</feature>
<dbReference type="InterPro" id="IPR000620">
    <property type="entry name" value="EamA_dom"/>
</dbReference>
<sequence length="297" mass="33057">MDNKLALLFIGAGASLWGIIGIFVTYLYEIGFTPTQVVAVRALSATIFLVIYVLFKNRQLLKINVSDSKYFVGTGIFSIVLFNWCLFSAIEETSISIASILLYTAPAFVTIFSRLLFKEALTTRKVLALFITFIGCSFVIGILPNMDEPVSLYGVILGLGSGLFYSLYSIFGKFALKKYDSLTVTVYTFLFATIAVIPFSSLWSVLPLFLDIKVWMYIIGLGFLSTMLPFIFYTKGLNTIESSRASIIATIEPVVASLMGFLIFHEKLNLCQYLGIIMVIAAVVIVQESTKRQVQKR</sequence>
<evidence type="ECO:0000313" key="6">
    <source>
        <dbReference type="Proteomes" id="UP001597506"/>
    </source>
</evidence>
<feature type="domain" description="EamA" evidence="4">
    <location>
        <begin position="153"/>
        <end position="286"/>
    </location>
</feature>
<evidence type="ECO:0000256" key="3">
    <source>
        <dbReference type="SAM" id="Phobius"/>
    </source>
</evidence>
<feature type="transmembrane region" description="Helical" evidence="3">
    <location>
        <begin position="126"/>
        <end position="144"/>
    </location>
</feature>
<feature type="transmembrane region" description="Helical" evidence="3">
    <location>
        <begin position="70"/>
        <end position="90"/>
    </location>
</feature>
<comment type="caution">
    <text evidence="5">The sequence shown here is derived from an EMBL/GenBank/DDBJ whole genome shotgun (WGS) entry which is preliminary data.</text>
</comment>
<keyword evidence="3" id="KW-0812">Transmembrane</keyword>
<dbReference type="SUPFAM" id="SSF103481">
    <property type="entry name" value="Multidrug resistance efflux transporter EmrE"/>
    <property type="match status" value="2"/>
</dbReference>
<keyword evidence="6" id="KW-1185">Reference proteome</keyword>
<gene>
    <name evidence="5" type="ORF">ACFSUL_05935</name>
</gene>
<feature type="transmembrane region" description="Helical" evidence="3">
    <location>
        <begin position="182"/>
        <end position="202"/>
    </location>
</feature>
<proteinExistence type="inferred from homology"/>
<feature type="transmembrane region" description="Helical" evidence="3">
    <location>
        <begin position="34"/>
        <end position="55"/>
    </location>
</feature>
<name>A0ABW5RNU6_9BACI</name>
<dbReference type="Pfam" id="PF00892">
    <property type="entry name" value="EamA"/>
    <property type="match status" value="2"/>
</dbReference>